<evidence type="ECO:0000259" key="4">
    <source>
        <dbReference type="PROSITE" id="PS50893"/>
    </source>
</evidence>
<dbReference type="PANTHER" id="PTHR42788">
    <property type="entry name" value="TAURINE IMPORT ATP-BINDING PROTEIN-RELATED"/>
    <property type="match status" value="1"/>
</dbReference>
<evidence type="ECO:0000256" key="1">
    <source>
        <dbReference type="ARBA" id="ARBA00022448"/>
    </source>
</evidence>
<evidence type="ECO:0000256" key="3">
    <source>
        <dbReference type="ARBA" id="ARBA00022840"/>
    </source>
</evidence>
<keyword evidence="6" id="KW-1185">Reference proteome</keyword>
<dbReference type="InterPro" id="IPR003593">
    <property type="entry name" value="AAA+_ATPase"/>
</dbReference>
<keyword evidence="2" id="KW-0547">Nucleotide-binding</keyword>
<dbReference type="SUPFAM" id="SSF52540">
    <property type="entry name" value="P-loop containing nucleoside triphosphate hydrolases"/>
    <property type="match status" value="1"/>
</dbReference>
<feature type="domain" description="ABC transporter" evidence="4">
    <location>
        <begin position="4"/>
        <end position="235"/>
    </location>
</feature>
<protein>
    <submittedName>
        <fullName evidence="5">ABC transporter ATP-binding protein</fullName>
    </submittedName>
</protein>
<dbReference type="EMBL" id="JAPQER010000005">
    <property type="protein sequence ID" value="MCY6485108.1"/>
    <property type="molecule type" value="Genomic_DNA"/>
</dbReference>
<evidence type="ECO:0000313" key="5">
    <source>
        <dbReference type="EMBL" id="MCY6485108.1"/>
    </source>
</evidence>
<organism evidence="5 6">
    <name type="scientific">Clostridium aestuarii</name>
    <dbReference type="NCBI Taxonomy" id="338193"/>
    <lineage>
        <taxon>Bacteria</taxon>
        <taxon>Bacillati</taxon>
        <taxon>Bacillota</taxon>
        <taxon>Clostridia</taxon>
        <taxon>Eubacteriales</taxon>
        <taxon>Clostridiaceae</taxon>
        <taxon>Clostridium</taxon>
    </lineage>
</organism>
<dbReference type="InterPro" id="IPR050166">
    <property type="entry name" value="ABC_transporter_ATP-bind"/>
</dbReference>
<dbReference type="Gene3D" id="3.40.50.300">
    <property type="entry name" value="P-loop containing nucleotide triphosphate hydrolases"/>
    <property type="match status" value="1"/>
</dbReference>
<sequence>MAGVKIRNLFKVFNIESRRVKALSSVDLDIEDGSFVTIVGKSGCGKTTLLRILCGLEEKTEGEIIFDDYDKEKLDSLKVSIVFQEARLMPWLTVKENMAFPLIKNLNKDQIEEKVNGYLEMLGLTKFKNAYPSQISGGMAQRTALGRTLCYNPDVILMDEPLGALDAFNRRKLQNEIIDIFLKHKKTIIFVTHDVDEAVYLGQKVVMMDKGKVIKEIPVKLSYPREISSREIFNIREEILNYLFN</sequence>
<dbReference type="Pfam" id="PF00005">
    <property type="entry name" value="ABC_tran"/>
    <property type="match status" value="1"/>
</dbReference>
<name>A0ABT4D4Z1_9CLOT</name>
<gene>
    <name evidence="5" type="ORF">OW763_12245</name>
</gene>
<evidence type="ECO:0000256" key="2">
    <source>
        <dbReference type="ARBA" id="ARBA00022741"/>
    </source>
</evidence>
<dbReference type="GO" id="GO:0005524">
    <property type="term" value="F:ATP binding"/>
    <property type="evidence" value="ECO:0007669"/>
    <property type="project" value="UniProtKB-KW"/>
</dbReference>
<comment type="caution">
    <text evidence="5">The sequence shown here is derived from an EMBL/GenBank/DDBJ whole genome shotgun (WGS) entry which is preliminary data.</text>
</comment>
<proteinExistence type="predicted"/>
<dbReference type="InterPro" id="IPR003439">
    <property type="entry name" value="ABC_transporter-like_ATP-bd"/>
</dbReference>
<dbReference type="PANTHER" id="PTHR42788:SF13">
    <property type="entry name" value="ALIPHATIC SULFONATES IMPORT ATP-BINDING PROTEIN SSUB"/>
    <property type="match status" value="1"/>
</dbReference>
<dbReference type="RefSeq" id="WP_268041431.1">
    <property type="nucleotide sequence ID" value="NZ_JAPQER010000005.1"/>
</dbReference>
<evidence type="ECO:0000313" key="6">
    <source>
        <dbReference type="Proteomes" id="UP001078443"/>
    </source>
</evidence>
<dbReference type="SMART" id="SM00382">
    <property type="entry name" value="AAA"/>
    <property type="match status" value="1"/>
</dbReference>
<dbReference type="Proteomes" id="UP001078443">
    <property type="component" value="Unassembled WGS sequence"/>
</dbReference>
<keyword evidence="3 5" id="KW-0067">ATP-binding</keyword>
<accession>A0ABT4D4Z1</accession>
<dbReference type="InterPro" id="IPR027417">
    <property type="entry name" value="P-loop_NTPase"/>
</dbReference>
<keyword evidence="1" id="KW-0813">Transport</keyword>
<dbReference type="CDD" id="cd03293">
    <property type="entry name" value="ABC_NrtD_SsuB_transporters"/>
    <property type="match status" value="1"/>
</dbReference>
<reference evidence="5" key="1">
    <citation type="submission" date="2022-12" db="EMBL/GenBank/DDBJ databases">
        <authorList>
            <person name="Wang J."/>
        </authorList>
    </citation>
    <scope>NUCLEOTIDE SEQUENCE</scope>
    <source>
        <strain evidence="5">HY-45-18</strain>
    </source>
</reference>
<dbReference type="PROSITE" id="PS50893">
    <property type="entry name" value="ABC_TRANSPORTER_2"/>
    <property type="match status" value="1"/>
</dbReference>